<dbReference type="Gene3D" id="1.10.150.240">
    <property type="entry name" value="Putative phosphatase, domain 2"/>
    <property type="match status" value="2"/>
</dbReference>
<evidence type="ECO:0000256" key="6">
    <source>
        <dbReference type="ARBA" id="ARBA00052504"/>
    </source>
</evidence>
<dbReference type="InterPro" id="IPR036412">
    <property type="entry name" value="HAD-like_sf"/>
</dbReference>
<protein>
    <recommendedName>
        <fullName evidence="7">pseudouridine 5'-phosphatase</fullName>
        <ecNumber evidence="7">3.1.3.96</ecNumber>
    </recommendedName>
    <alternativeName>
        <fullName evidence="8">Pseudouridine-5'-monophosphatase</fullName>
    </alternativeName>
</protein>
<dbReference type="STRING" id="543379.A0A232F8P9"/>
<dbReference type="AlphaFoldDB" id="A0A232F8P9"/>
<evidence type="ECO:0000256" key="8">
    <source>
        <dbReference type="ARBA" id="ARBA00083904"/>
    </source>
</evidence>
<evidence type="ECO:0000256" key="2">
    <source>
        <dbReference type="ARBA" id="ARBA00006171"/>
    </source>
</evidence>
<evidence type="ECO:0000256" key="1">
    <source>
        <dbReference type="ARBA" id="ARBA00001946"/>
    </source>
</evidence>
<dbReference type="SUPFAM" id="SSF56784">
    <property type="entry name" value="HAD-like"/>
    <property type="match status" value="2"/>
</dbReference>
<dbReference type="InterPro" id="IPR023198">
    <property type="entry name" value="PGP-like_dom2"/>
</dbReference>
<dbReference type="InterPro" id="IPR006439">
    <property type="entry name" value="HAD-SF_hydro_IA"/>
</dbReference>
<dbReference type="EMBL" id="NNAY01000718">
    <property type="protein sequence ID" value="OXU26823.1"/>
    <property type="molecule type" value="Genomic_DNA"/>
</dbReference>
<keyword evidence="5" id="KW-0460">Magnesium</keyword>
<dbReference type="PANTHER" id="PTHR18901:SF38">
    <property type="entry name" value="PSEUDOURIDINE-5'-PHOSPHATASE"/>
    <property type="match status" value="1"/>
</dbReference>
<dbReference type="NCBIfam" id="TIGR01509">
    <property type="entry name" value="HAD-SF-IA-v3"/>
    <property type="match status" value="1"/>
</dbReference>
<proteinExistence type="inferred from homology"/>
<reference evidence="9 10" key="1">
    <citation type="journal article" date="2017" name="Curr. Biol.">
        <title>The Evolution of Venom by Co-option of Single-Copy Genes.</title>
        <authorList>
            <person name="Martinson E.O."/>
            <person name="Mrinalini"/>
            <person name="Kelkar Y.D."/>
            <person name="Chang C.H."/>
            <person name="Werren J.H."/>
        </authorList>
    </citation>
    <scope>NUCLEOTIDE SEQUENCE [LARGE SCALE GENOMIC DNA]</scope>
    <source>
        <strain evidence="9 10">Alberta</strain>
        <tissue evidence="9">Whole body</tissue>
    </source>
</reference>
<organism evidence="9 10">
    <name type="scientific">Trichomalopsis sarcophagae</name>
    <dbReference type="NCBI Taxonomy" id="543379"/>
    <lineage>
        <taxon>Eukaryota</taxon>
        <taxon>Metazoa</taxon>
        <taxon>Ecdysozoa</taxon>
        <taxon>Arthropoda</taxon>
        <taxon>Hexapoda</taxon>
        <taxon>Insecta</taxon>
        <taxon>Pterygota</taxon>
        <taxon>Neoptera</taxon>
        <taxon>Endopterygota</taxon>
        <taxon>Hymenoptera</taxon>
        <taxon>Apocrita</taxon>
        <taxon>Proctotrupomorpha</taxon>
        <taxon>Chalcidoidea</taxon>
        <taxon>Pteromalidae</taxon>
        <taxon>Pteromalinae</taxon>
        <taxon>Trichomalopsis</taxon>
    </lineage>
</organism>
<dbReference type="SFLD" id="SFLDG01129">
    <property type="entry name" value="C1.5:_HAD__Beta-PGM__Phosphata"/>
    <property type="match status" value="1"/>
</dbReference>
<comment type="caution">
    <text evidence="9">The sequence shown here is derived from an EMBL/GenBank/DDBJ whole genome shotgun (WGS) entry which is preliminary data.</text>
</comment>
<name>A0A232F8P9_9HYME</name>
<gene>
    <name evidence="9" type="ORF">TSAR_005054</name>
</gene>
<evidence type="ECO:0000313" key="10">
    <source>
        <dbReference type="Proteomes" id="UP000215335"/>
    </source>
</evidence>
<dbReference type="SFLD" id="SFLDS00003">
    <property type="entry name" value="Haloacid_Dehalogenase"/>
    <property type="match status" value="1"/>
</dbReference>
<dbReference type="FunFam" id="1.10.150.240:FF:000001">
    <property type="entry name" value="Haloacid dehalogenase-like hydrolase domain"/>
    <property type="match status" value="1"/>
</dbReference>
<dbReference type="Pfam" id="PF00702">
    <property type="entry name" value="Hydrolase"/>
    <property type="match status" value="1"/>
</dbReference>
<evidence type="ECO:0000313" key="9">
    <source>
        <dbReference type="EMBL" id="OXU26823.1"/>
    </source>
</evidence>
<dbReference type="GO" id="GO:1990738">
    <property type="term" value="F:pseudouridine 5'-phosphatase activity"/>
    <property type="evidence" value="ECO:0007669"/>
    <property type="project" value="UniProtKB-EC"/>
</dbReference>
<dbReference type="EC" id="3.1.3.96" evidence="7"/>
<comment type="cofactor">
    <cofactor evidence="1">
        <name>Mg(2+)</name>
        <dbReference type="ChEBI" id="CHEBI:18420"/>
    </cofactor>
</comment>
<dbReference type="Gene3D" id="3.40.50.1000">
    <property type="entry name" value="HAD superfamily/HAD-like"/>
    <property type="match status" value="1"/>
</dbReference>
<evidence type="ECO:0000256" key="5">
    <source>
        <dbReference type="ARBA" id="ARBA00022842"/>
    </source>
</evidence>
<evidence type="ECO:0000256" key="7">
    <source>
        <dbReference type="ARBA" id="ARBA00066578"/>
    </source>
</evidence>
<dbReference type="PANTHER" id="PTHR18901">
    <property type="entry name" value="2-DEOXYGLUCOSE-6-PHOSPHATE PHOSPHATASE 2"/>
    <property type="match status" value="1"/>
</dbReference>
<keyword evidence="10" id="KW-1185">Reference proteome</keyword>
<evidence type="ECO:0000256" key="3">
    <source>
        <dbReference type="ARBA" id="ARBA00022723"/>
    </source>
</evidence>
<dbReference type="FunFam" id="3.40.50.1000:FF:000055">
    <property type="entry name" value="Haloacid dehalogenase-like hydrolase family protein"/>
    <property type="match status" value="1"/>
</dbReference>
<comment type="catalytic activity">
    <reaction evidence="6">
        <text>psi-UMP + H2O = pseudouridine + phosphate</text>
        <dbReference type="Rhea" id="RHEA:10944"/>
        <dbReference type="ChEBI" id="CHEBI:15377"/>
        <dbReference type="ChEBI" id="CHEBI:17802"/>
        <dbReference type="ChEBI" id="CHEBI:43474"/>
        <dbReference type="ChEBI" id="CHEBI:58380"/>
        <dbReference type="EC" id="3.1.3.96"/>
    </reaction>
</comment>
<comment type="similarity">
    <text evidence="2">Belongs to the HAD-like hydrolase superfamily. CbbY/CbbZ/Gph/YieH family.</text>
</comment>
<evidence type="ECO:0000256" key="4">
    <source>
        <dbReference type="ARBA" id="ARBA00022801"/>
    </source>
</evidence>
<dbReference type="GO" id="GO:0046872">
    <property type="term" value="F:metal ion binding"/>
    <property type="evidence" value="ECO:0007669"/>
    <property type="project" value="UniProtKB-KW"/>
</dbReference>
<accession>A0A232F8P9</accession>
<sequence>MSDSKFQPVTHCIFDMDGLLINYTSQMNYESWANFSDTEQLYTTVFNRILSPYGKQFTWENKAVTMGFHTNQLVRYIIDTFELPMQQEELTKRLQTDYAAIFPSTQLLPDSETVYKKIYGTICEKYGFSYGGDLAFQVLGRPERVGAELIINHYKLPLSIDEFQDFYHRLQKENFTDVQMMPGAERLLRHLKKHNVPIALATSSSAESFALKTKHLTEIFDLFHHRVLGGSDPEVKQGKPNPDIFIVAAKRFPDSPDPAKCLVFEDAPNGVQAGINAGMQTVMVPDPHLPKQFTEKATLVIDSLEHFKPEDFGLPKFD</sequence>
<keyword evidence="3" id="KW-0479">Metal-binding</keyword>
<dbReference type="InterPro" id="IPR023214">
    <property type="entry name" value="HAD_sf"/>
</dbReference>
<keyword evidence="4" id="KW-0378">Hydrolase</keyword>
<dbReference type="Proteomes" id="UP000215335">
    <property type="component" value="Unassembled WGS sequence"/>
</dbReference>
<dbReference type="OrthoDB" id="40579at2759"/>